<proteinExistence type="predicted"/>
<dbReference type="eggNOG" id="ENOG5031SYK">
    <property type="taxonomic scope" value="Bacteria"/>
</dbReference>
<dbReference type="AlphaFoldDB" id="A0A089Q656"/>
<dbReference type="GeneID" id="96604611"/>
<reference evidence="2 3" key="1">
    <citation type="journal article" date="2014" name="PLoS ONE">
        <title>Genome Information of Methylobacterium oryzae, a Plant-Probiotic Methylotroph in the Phyllosphere.</title>
        <authorList>
            <person name="Kwak M.J."/>
            <person name="Jeong H."/>
            <person name="Madhaiyan M."/>
            <person name="Lee Y."/>
            <person name="Sa T.M."/>
            <person name="Oh T.K."/>
            <person name="Kim J.F."/>
        </authorList>
    </citation>
    <scope>NUCLEOTIDE SEQUENCE [LARGE SCALE GENOMIC DNA]</scope>
    <source>
        <strain evidence="2 3">CBMB20</strain>
    </source>
</reference>
<feature type="transmembrane region" description="Helical" evidence="1">
    <location>
        <begin position="33"/>
        <end position="54"/>
    </location>
</feature>
<dbReference type="KEGG" id="mor:MOC_2309"/>
<keyword evidence="3" id="KW-1185">Reference proteome</keyword>
<protein>
    <submittedName>
        <fullName evidence="2">Protein of unassigned function</fullName>
    </submittedName>
</protein>
<keyword evidence="1" id="KW-1133">Transmembrane helix</keyword>
<dbReference type="STRING" id="693986.MOC_2309"/>
<dbReference type="EMBL" id="CP003811">
    <property type="protein sequence ID" value="AIQ90064.1"/>
    <property type="molecule type" value="Genomic_DNA"/>
</dbReference>
<name>A0A089Q656_9HYPH</name>
<keyword evidence="1" id="KW-0472">Membrane</keyword>
<evidence type="ECO:0000313" key="3">
    <source>
        <dbReference type="Proteomes" id="UP000029492"/>
    </source>
</evidence>
<dbReference type="HOGENOM" id="CLU_2396319_0_0_5"/>
<feature type="transmembrane region" description="Helical" evidence="1">
    <location>
        <begin position="6"/>
        <end position="26"/>
    </location>
</feature>
<keyword evidence="1" id="KW-0812">Transmembrane</keyword>
<gene>
    <name evidence="2" type="ORF">MOC_2309</name>
</gene>
<evidence type="ECO:0000313" key="2">
    <source>
        <dbReference type="EMBL" id="AIQ90064.1"/>
    </source>
</evidence>
<feature type="transmembrane region" description="Helical" evidence="1">
    <location>
        <begin position="60"/>
        <end position="81"/>
    </location>
</feature>
<sequence>MTLLLAGFWPGLAGAAALGLVVGALVGWPDRLAASLGLCVVAGLVAAAALAGFVPGLPGLWLDGAGLILPVYCAACALGALGRRLVVRD</sequence>
<dbReference type="RefSeq" id="WP_043757120.1">
    <property type="nucleotide sequence ID" value="NZ_CP003811.1"/>
</dbReference>
<organism evidence="2 3">
    <name type="scientific">Methylobacterium oryzae CBMB20</name>
    <dbReference type="NCBI Taxonomy" id="693986"/>
    <lineage>
        <taxon>Bacteria</taxon>
        <taxon>Pseudomonadati</taxon>
        <taxon>Pseudomonadota</taxon>
        <taxon>Alphaproteobacteria</taxon>
        <taxon>Hyphomicrobiales</taxon>
        <taxon>Methylobacteriaceae</taxon>
        <taxon>Methylobacterium</taxon>
    </lineage>
</organism>
<accession>A0A089Q656</accession>
<evidence type="ECO:0000256" key="1">
    <source>
        <dbReference type="SAM" id="Phobius"/>
    </source>
</evidence>
<dbReference type="Proteomes" id="UP000029492">
    <property type="component" value="Chromosome"/>
</dbReference>